<feature type="domain" description="Phosphatidic acid phosphatase type 2/haloperoxidase" evidence="2">
    <location>
        <begin position="90"/>
        <end position="201"/>
    </location>
</feature>
<protein>
    <submittedName>
        <fullName evidence="4">Phosphatase PAP2 family protein</fullName>
    </submittedName>
    <submittedName>
        <fullName evidence="3">Phosphatidylglycerophosphatase B</fullName>
    </submittedName>
</protein>
<evidence type="ECO:0000313" key="3">
    <source>
        <dbReference type="EMBL" id="KDA46923.1"/>
    </source>
</evidence>
<dbReference type="Proteomes" id="UP001238155">
    <property type="component" value="Chromosome"/>
</dbReference>
<feature type="transmembrane region" description="Helical" evidence="1">
    <location>
        <begin position="12"/>
        <end position="30"/>
    </location>
</feature>
<dbReference type="AlphaFoldDB" id="A0AAJ6JWB3"/>
<reference evidence="4" key="2">
    <citation type="submission" date="2023-04" db="EMBL/GenBank/DDBJ databases">
        <title>Four porcine-derived lactic acid bacteria strains analyses and their evaluation as potential probiotics based on genomics.</title>
        <authorList>
            <person name="Niu D."/>
        </authorList>
    </citation>
    <scope>NUCLEOTIDE SEQUENCE</scope>
    <source>
        <strain evidence="4">ZSB1</strain>
    </source>
</reference>
<feature type="transmembrane region" description="Helical" evidence="1">
    <location>
        <begin position="127"/>
        <end position="148"/>
    </location>
</feature>
<accession>A0AAJ6JWB3</accession>
<keyword evidence="1" id="KW-0812">Transmembrane</keyword>
<dbReference type="EMBL" id="CP123751">
    <property type="protein sequence ID" value="WHQ80361.1"/>
    <property type="molecule type" value="Genomic_DNA"/>
</dbReference>
<keyword evidence="1" id="KW-1133">Transmembrane helix</keyword>
<dbReference type="CDD" id="cd03392">
    <property type="entry name" value="PAP2_like_2"/>
    <property type="match status" value="1"/>
</dbReference>
<sequence>MAHITPNKCRPLYATVYLVLFLSLATLVKLKAPLIVSFDTAVQKLLLPITNSTMTDFVDKLTFLGGPEMSLIYCLLLCLIVYLLHDVYNAIWALLTVVGCNLINWIVKNLVARPRPSDRLVEIGGYSFPSGHTFGTALFVLLVFVLFLPHLHNQGIKTLLHVLGVLWIIVIALTRIYLHVHYPTDTIASVLLVGFLFECSLMLSEAYLKKHPEQQHDA</sequence>
<dbReference type="Pfam" id="PF01569">
    <property type="entry name" value="PAP2"/>
    <property type="match status" value="1"/>
</dbReference>
<dbReference type="RefSeq" id="WP_010690359.1">
    <property type="nucleotide sequence ID" value="NZ_CP123751.1"/>
</dbReference>
<name>A0AAJ6JWB3_9LACO</name>
<dbReference type="Proteomes" id="UP000027129">
    <property type="component" value="Unassembled WGS sequence"/>
</dbReference>
<dbReference type="InterPro" id="IPR036938">
    <property type="entry name" value="PAP2/HPO_sf"/>
</dbReference>
<feature type="transmembrane region" description="Helical" evidence="1">
    <location>
        <begin position="160"/>
        <end position="180"/>
    </location>
</feature>
<dbReference type="SMART" id="SM00014">
    <property type="entry name" value="acidPPc"/>
    <property type="match status" value="1"/>
</dbReference>
<reference evidence="3 5" key="1">
    <citation type="submission" date="2014-04" db="EMBL/GenBank/DDBJ databases">
        <title>Draft Genome Sequence of Lactobacillus animalis 381-IL-28.</title>
        <authorList>
            <person name="Sturino J.M."/>
            <person name="Rajendran M."/>
            <person name="Altermann E."/>
        </authorList>
    </citation>
    <scope>NUCLEOTIDE SEQUENCE [LARGE SCALE GENOMIC DNA]</scope>
    <source>
        <strain evidence="3 5">381-IL-28</strain>
    </source>
</reference>
<dbReference type="PANTHER" id="PTHR14969">
    <property type="entry name" value="SPHINGOSINE-1-PHOSPHATE PHOSPHOHYDROLASE"/>
    <property type="match status" value="1"/>
</dbReference>
<dbReference type="SUPFAM" id="SSF48317">
    <property type="entry name" value="Acid phosphatase/Vanadium-dependent haloperoxidase"/>
    <property type="match status" value="1"/>
</dbReference>
<dbReference type="EMBL" id="JMHU01000001">
    <property type="protein sequence ID" value="KDA46923.1"/>
    <property type="molecule type" value="Genomic_DNA"/>
</dbReference>
<proteinExistence type="predicted"/>
<dbReference type="Gene3D" id="1.20.144.10">
    <property type="entry name" value="Phosphatidic acid phosphatase type 2/haloperoxidase"/>
    <property type="match status" value="2"/>
</dbReference>
<evidence type="ECO:0000313" key="6">
    <source>
        <dbReference type="Proteomes" id="UP001238155"/>
    </source>
</evidence>
<keyword evidence="5" id="KW-1185">Reference proteome</keyword>
<evidence type="ECO:0000256" key="1">
    <source>
        <dbReference type="SAM" id="Phobius"/>
    </source>
</evidence>
<feature type="transmembrane region" description="Helical" evidence="1">
    <location>
        <begin position="90"/>
        <end position="107"/>
    </location>
</feature>
<gene>
    <name evidence="3" type="ORF">Lani381_0137</name>
    <name evidence="4" type="ORF">QFF56_01065</name>
</gene>
<evidence type="ECO:0000313" key="4">
    <source>
        <dbReference type="EMBL" id="WHQ80361.1"/>
    </source>
</evidence>
<dbReference type="InterPro" id="IPR000326">
    <property type="entry name" value="PAP2/HPO"/>
</dbReference>
<evidence type="ECO:0000313" key="5">
    <source>
        <dbReference type="Proteomes" id="UP000027129"/>
    </source>
</evidence>
<dbReference type="PANTHER" id="PTHR14969:SF13">
    <property type="entry name" value="AT30094P"/>
    <property type="match status" value="1"/>
</dbReference>
<keyword evidence="1" id="KW-0472">Membrane</keyword>
<feature type="transmembrane region" description="Helical" evidence="1">
    <location>
        <begin position="61"/>
        <end position="83"/>
    </location>
</feature>
<feature type="transmembrane region" description="Helical" evidence="1">
    <location>
        <begin position="186"/>
        <end position="208"/>
    </location>
</feature>
<evidence type="ECO:0000259" key="2">
    <source>
        <dbReference type="SMART" id="SM00014"/>
    </source>
</evidence>
<organism evidence="4 6">
    <name type="scientific">Ligilactobacillus animalis</name>
    <dbReference type="NCBI Taxonomy" id="1605"/>
    <lineage>
        <taxon>Bacteria</taxon>
        <taxon>Bacillati</taxon>
        <taxon>Bacillota</taxon>
        <taxon>Bacilli</taxon>
        <taxon>Lactobacillales</taxon>
        <taxon>Lactobacillaceae</taxon>
        <taxon>Ligilactobacillus</taxon>
    </lineage>
</organism>